<proteinExistence type="predicted"/>
<accession>A0A8S5MYY5</accession>
<sequence>MAKGDLNTLYCADCGSNEVEMKMWANPNTGEINDDWSARFEEEDCWCKDCEEHVRLLTLEELWDNFSVVPVNNYDEIEEDFLLFPAGTSKFDVWHWFDDRCPNNLHDDLLNSSDDEL</sequence>
<evidence type="ECO:0000313" key="1">
    <source>
        <dbReference type="EMBL" id="DAD87553.1"/>
    </source>
</evidence>
<dbReference type="EMBL" id="BK015022">
    <property type="protein sequence ID" value="DAD87553.1"/>
    <property type="molecule type" value="Genomic_DNA"/>
</dbReference>
<name>A0A8S5MYY5_9CAUD</name>
<reference evidence="1" key="1">
    <citation type="journal article" date="2021" name="Proc. Natl. Acad. Sci. U.S.A.">
        <title>A Catalog of Tens of Thousands of Viruses from Human Metagenomes Reveals Hidden Associations with Chronic Diseases.</title>
        <authorList>
            <person name="Tisza M.J."/>
            <person name="Buck C.B."/>
        </authorList>
    </citation>
    <scope>NUCLEOTIDE SEQUENCE</scope>
    <source>
        <strain evidence="1">CtAUQ2</strain>
    </source>
</reference>
<organism evidence="1">
    <name type="scientific">Siphoviridae sp. ctAUQ2</name>
    <dbReference type="NCBI Taxonomy" id="2826182"/>
    <lineage>
        <taxon>Viruses</taxon>
        <taxon>Duplodnaviria</taxon>
        <taxon>Heunggongvirae</taxon>
        <taxon>Uroviricota</taxon>
        <taxon>Caudoviricetes</taxon>
    </lineage>
</organism>
<protein>
    <submittedName>
        <fullName evidence="1">Uncharacterized protein</fullName>
    </submittedName>
</protein>